<keyword evidence="5 8" id="KW-0812">Transmembrane</keyword>
<proteinExistence type="inferred from homology"/>
<feature type="transmembrane region" description="Helical" evidence="8">
    <location>
        <begin position="584"/>
        <end position="604"/>
    </location>
</feature>
<comment type="similarity">
    <text evidence="2">Belongs to the peptide transporter carbon starvation (CstA) (TC 2.A.114) family.</text>
</comment>
<dbReference type="RefSeq" id="WP_188404275.1">
    <property type="nucleotide sequence ID" value="NZ_BMCE01000004.1"/>
</dbReference>
<dbReference type="InterPro" id="IPR051605">
    <property type="entry name" value="CstA"/>
</dbReference>
<evidence type="ECO:0000313" key="11">
    <source>
        <dbReference type="Proteomes" id="UP001319060"/>
    </source>
</evidence>
<reference evidence="10 11" key="1">
    <citation type="submission" date="2021-01" db="EMBL/GenBank/DDBJ databases">
        <title>Genome Sequencing of Type Strains.</title>
        <authorList>
            <person name="Lemaire J.F."/>
            <person name="Inderbitzin P."/>
            <person name="Collins S.B."/>
            <person name="Wespe N."/>
            <person name="Knight-Connoni V."/>
        </authorList>
    </citation>
    <scope>NUCLEOTIDE SEQUENCE [LARGE SCALE GENOMIC DNA]</scope>
    <source>
        <strain evidence="10 11">DSM 14730</strain>
    </source>
</reference>
<evidence type="ECO:0000256" key="4">
    <source>
        <dbReference type="ARBA" id="ARBA00022475"/>
    </source>
</evidence>
<keyword evidence="7 8" id="KW-0472">Membrane</keyword>
<dbReference type="EMBL" id="JAFHKS010000040">
    <property type="protein sequence ID" value="MBN3544111.1"/>
    <property type="molecule type" value="Genomic_DNA"/>
</dbReference>
<feature type="transmembrane region" description="Helical" evidence="8">
    <location>
        <begin position="232"/>
        <end position="251"/>
    </location>
</feature>
<protein>
    <submittedName>
        <fullName evidence="10">Carbon starvation protein A</fullName>
    </submittedName>
</protein>
<dbReference type="Pfam" id="PF02554">
    <property type="entry name" value="CstA"/>
    <property type="match status" value="1"/>
</dbReference>
<feature type="transmembrane region" description="Helical" evidence="8">
    <location>
        <begin position="336"/>
        <end position="356"/>
    </location>
</feature>
<feature type="transmembrane region" description="Helical" evidence="8">
    <location>
        <begin position="267"/>
        <end position="288"/>
    </location>
</feature>
<gene>
    <name evidence="10" type="ORF">JYA64_02250</name>
</gene>
<evidence type="ECO:0000256" key="1">
    <source>
        <dbReference type="ARBA" id="ARBA00004651"/>
    </source>
</evidence>
<evidence type="ECO:0000259" key="9">
    <source>
        <dbReference type="Pfam" id="PF02554"/>
    </source>
</evidence>
<evidence type="ECO:0000256" key="5">
    <source>
        <dbReference type="ARBA" id="ARBA00022692"/>
    </source>
</evidence>
<accession>A0ABS2Z8X0</accession>
<feature type="transmembrane region" description="Helical" evidence="8">
    <location>
        <begin position="553"/>
        <end position="577"/>
    </location>
</feature>
<feature type="transmembrane region" description="Helical" evidence="8">
    <location>
        <begin position="295"/>
        <end position="316"/>
    </location>
</feature>
<feature type="transmembrane region" description="Helical" evidence="8">
    <location>
        <begin position="43"/>
        <end position="63"/>
    </location>
</feature>
<feature type="transmembrane region" description="Helical" evidence="8">
    <location>
        <begin position="475"/>
        <end position="493"/>
    </location>
</feature>
<keyword evidence="3" id="KW-0813">Transport</keyword>
<feature type="transmembrane region" description="Helical" evidence="8">
    <location>
        <begin position="172"/>
        <end position="196"/>
    </location>
</feature>
<feature type="domain" description="CstA N-terminal" evidence="9">
    <location>
        <begin position="44"/>
        <end position="602"/>
    </location>
</feature>
<comment type="caution">
    <text evidence="10">The sequence shown here is derived from an EMBL/GenBank/DDBJ whole genome shotgun (WGS) entry which is preliminary data.</text>
</comment>
<feature type="transmembrane region" description="Helical" evidence="8">
    <location>
        <begin position="202"/>
        <end position="220"/>
    </location>
</feature>
<feature type="transmembrane region" description="Helical" evidence="8">
    <location>
        <begin position="653"/>
        <end position="675"/>
    </location>
</feature>
<organism evidence="10 11">
    <name type="scientific">Fictibacillus barbaricus</name>
    <dbReference type="NCBI Taxonomy" id="182136"/>
    <lineage>
        <taxon>Bacteria</taxon>
        <taxon>Bacillati</taxon>
        <taxon>Bacillota</taxon>
        <taxon>Bacilli</taxon>
        <taxon>Bacillales</taxon>
        <taxon>Fictibacillaceae</taxon>
        <taxon>Fictibacillus</taxon>
    </lineage>
</organism>
<dbReference type="InterPro" id="IPR003706">
    <property type="entry name" value="CstA_N"/>
</dbReference>
<evidence type="ECO:0000313" key="10">
    <source>
        <dbReference type="EMBL" id="MBN3544111.1"/>
    </source>
</evidence>
<comment type="subcellular location">
    <subcellularLocation>
        <location evidence="1">Cell membrane</location>
        <topology evidence="1">Multi-pass membrane protein</topology>
    </subcellularLocation>
</comment>
<feature type="transmembrane region" description="Helical" evidence="8">
    <location>
        <begin position="127"/>
        <end position="151"/>
    </location>
</feature>
<feature type="transmembrane region" description="Helical" evidence="8">
    <location>
        <begin position="377"/>
        <end position="404"/>
    </location>
</feature>
<evidence type="ECO:0000256" key="3">
    <source>
        <dbReference type="ARBA" id="ARBA00022448"/>
    </source>
</evidence>
<evidence type="ECO:0000256" key="8">
    <source>
        <dbReference type="SAM" id="Phobius"/>
    </source>
</evidence>
<feature type="transmembrane region" description="Helical" evidence="8">
    <location>
        <begin position="97"/>
        <end position="115"/>
    </location>
</feature>
<feature type="transmembrane region" description="Helical" evidence="8">
    <location>
        <begin position="523"/>
        <end position="541"/>
    </location>
</feature>
<keyword evidence="6 8" id="KW-1133">Transmembrane helix</keyword>
<evidence type="ECO:0000256" key="2">
    <source>
        <dbReference type="ARBA" id="ARBA00007755"/>
    </source>
</evidence>
<evidence type="ECO:0000256" key="7">
    <source>
        <dbReference type="ARBA" id="ARBA00023136"/>
    </source>
</evidence>
<name>A0ABS2Z8X0_9BACL</name>
<dbReference type="PANTHER" id="PTHR30252">
    <property type="entry name" value="INNER MEMBRANE PEPTIDE TRANSPORTER"/>
    <property type="match status" value="1"/>
</dbReference>
<feature type="transmembrane region" description="Helical" evidence="8">
    <location>
        <begin position="18"/>
        <end position="37"/>
    </location>
</feature>
<sequence>MALQSNVQVKKKNPLLKALLWIVIGLAGGIALSIIALQRDEKINAIWFVVASLCTYAIAYRFYARFIATKIFGLNKNNATPAERYSDGKDFVPTNKWVLYGHHFAAIAGAGPLVGPTLAAQMGYLPGTIWIIAGAVLAGAVQDFVILVISMRRRGKSLGQIAKDEIGPVGGILALISVFAIMIILIAVLALVVVNALKSSPWGTYTIAMTIPIALFMGIYTRYLRPGRVGEASIIGLVLLVFALISGQWVADSPTLAPLFTFDGETLAYMMIIYGFLASVLPVWMLLAPRDYLSTFLKVGVIGMMALGILIVLPEIQMPALTKFVDGTGPVFAGKLFPFLFITIACGAVSGFHSLISSGTSPKLIANEKHAPMVGYGAMLTESFVAIMALLSATLLTPGIYFAINSPGAAIGPDVATAATTISSWGYTVSADEINELAKNVDEDSILSRTGGAPSLAVGIAQIFSQVIGGPQLMAFWYHFAILFEAVFILTTIDAGTRVGRFMLQDLLGQFFKPLRKTDSMPAVYFTSALVVAGWGYFLVVGVTDPLGGINTLWPLFGIVNQMLAAIALIVATTVILKMGKKKFVWVTLMPLAWLLIATFTAAWQKIFSDVPKIGFLKQAEVLKEAATSGNLPPTVPSIEAAERLVFNNTLNAYLTAIFMLLIIGILIDAMRIWYKAIKSDKPLETAEEPFVETKLGVRLHDQDINITA</sequence>
<dbReference type="PANTHER" id="PTHR30252:SF3">
    <property type="entry name" value="PYRUVATE_PROTON SYMPORTER BTST"/>
    <property type="match status" value="1"/>
</dbReference>
<keyword evidence="4" id="KW-1003">Cell membrane</keyword>
<evidence type="ECO:0000256" key="6">
    <source>
        <dbReference type="ARBA" id="ARBA00022989"/>
    </source>
</evidence>
<dbReference type="Proteomes" id="UP001319060">
    <property type="component" value="Unassembled WGS sequence"/>
</dbReference>
<keyword evidence="11" id="KW-1185">Reference proteome</keyword>